<dbReference type="EMBL" id="WQLA01000004">
    <property type="protein sequence ID" value="MVN91692.1"/>
    <property type="molecule type" value="Genomic_DNA"/>
</dbReference>
<accession>A0A6I4I9H0</accession>
<dbReference type="OrthoDB" id="1223654at2"/>
<evidence type="ECO:0000313" key="2">
    <source>
        <dbReference type="EMBL" id="MVN91692.1"/>
    </source>
</evidence>
<proteinExistence type="predicted"/>
<dbReference type="AlphaFoldDB" id="A0A6I4I9H0"/>
<evidence type="ECO:0008006" key="4">
    <source>
        <dbReference type="Google" id="ProtNLM"/>
    </source>
</evidence>
<protein>
    <recommendedName>
        <fullName evidence="4">Carboxypeptidase-like regulatory domain-containing protein</fullName>
    </recommendedName>
</protein>
<reference evidence="2 3" key="1">
    <citation type="submission" date="2019-12" db="EMBL/GenBank/DDBJ databases">
        <title>Mucilaginibacter sp. HME9299 genome sequencing and assembly.</title>
        <authorList>
            <person name="Kang H."/>
            <person name="Kim H."/>
            <person name="Joh K."/>
        </authorList>
    </citation>
    <scope>NUCLEOTIDE SEQUENCE [LARGE SCALE GENOMIC DNA]</scope>
    <source>
        <strain evidence="2 3">HME9299</strain>
    </source>
</reference>
<feature type="chain" id="PRO_5026086202" description="Carboxypeptidase-like regulatory domain-containing protein" evidence="1">
    <location>
        <begin position="20"/>
        <end position="406"/>
    </location>
</feature>
<gene>
    <name evidence="2" type="ORF">GO816_11200</name>
</gene>
<dbReference type="Pfam" id="PF13715">
    <property type="entry name" value="CarbopepD_reg_2"/>
    <property type="match status" value="1"/>
</dbReference>
<evidence type="ECO:0000256" key="1">
    <source>
        <dbReference type="SAM" id="SignalP"/>
    </source>
</evidence>
<dbReference type="Proteomes" id="UP000434850">
    <property type="component" value="Unassembled WGS sequence"/>
</dbReference>
<keyword evidence="3" id="KW-1185">Reference proteome</keyword>
<sequence length="406" mass="46879">MRVYFLLLLNLMVFALAKAQTGTISGKIVRADTKAPLAKVSVFLSNATVGATTDEAGNFTLRNIRPGQYDLVATSVGFEDFTQQVLVDEKPITINAEMKARVMQLEDVVVTNNDNWKANYQMFLAEFFGTSAYARQCKISNPHDLVLIYSKSKRTLTALSYDFINIENKALGYRIRFLLKNFKSDKLNNIISWQGKVLYEELPGSAAQKKIWEQRRQDIYYGSAMQFFRSLVDGNYERDGFVMRILARRPNAERPPDPVIQRKIDKFDGVNSDSLRYWVNKYQLPKYHEHLYRDPLKIEQVVKETDRQGIYGMAFPECLYVVYTKKRETQDFKDIYRPLDWDNFETSVITLYTPYILFDKNGSILSNPSPLQEGTWSKNKIAELLPVDFEPSATYTPPYIGQQNKP</sequence>
<feature type="signal peptide" evidence="1">
    <location>
        <begin position="1"/>
        <end position="19"/>
    </location>
</feature>
<dbReference type="SUPFAM" id="SSF49464">
    <property type="entry name" value="Carboxypeptidase regulatory domain-like"/>
    <property type="match status" value="1"/>
</dbReference>
<organism evidence="2 3">
    <name type="scientific">Mucilaginibacter aquatilis</name>
    <dbReference type="NCBI Taxonomy" id="1517760"/>
    <lineage>
        <taxon>Bacteria</taxon>
        <taxon>Pseudomonadati</taxon>
        <taxon>Bacteroidota</taxon>
        <taxon>Sphingobacteriia</taxon>
        <taxon>Sphingobacteriales</taxon>
        <taxon>Sphingobacteriaceae</taxon>
        <taxon>Mucilaginibacter</taxon>
    </lineage>
</organism>
<name>A0A6I4I9H0_9SPHI</name>
<dbReference type="InterPro" id="IPR008969">
    <property type="entry name" value="CarboxyPept-like_regulatory"/>
</dbReference>
<evidence type="ECO:0000313" key="3">
    <source>
        <dbReference type="Proteomes" id="UP000434850"/>
    </source>
</evidence>
<comment type="caution">
    <text evidence="2">The sequence shown here is derived from an EMBL/GenBank/DDBJ whole genome shotgun (WGS) entry which is preliminary data.</text>
</comment>
<keyword evidence="1" id="KW-0732">Signal</keyword>
<dbReference type="Gene3D" id="2.60.40.1120">
    <property type="entry name" value="Carboxypeptidase-like, regulatory domain"/>
    <property type="match status" value="1"/>
</dbReference>